<organism evidence="1">
    <name type="scientific">uncultured Avibacterium sp</name>
    <dbReference type="NCBI Taxonomy" id="1936169"/>
    <lineage>
        <taxon>Bacteria</taxon>
        <taxon>Pseudomonadati</taxon>
        <taxon>Pseudomonadota</taxon>
        <taxon>Gammaproteobacteria</taxon>
        <taxon>Pasteurellales</taxon>
        <taxon>Pasteurellaceae</taxon>
        <taxon>Avibacterium</taxon>
        <taxon>environmental samples</taxon>
    </lineage>
</organism>
<name>A0A486XF46_9PAST</name>
<reference evidence="1" key="1">
    <citation type="submission" date="2019-03" db="EMBL/GenBank/DDBJ databases">
        <authorList>
            <consortium name="Pathogen Informatics"/>
        </authorList>
    </citation>
    <scope>NUCLEOTIDE SEQUENCE</scope>
    <source>
        <strain evidence="1">Unknown</strain>
    </source>
</reference>
<dbReference type="CDD" id="cd17493">
    <property type="entry name" value="toxin_TenpN"/>
    <property type="match status" value="1"/>
</dbReference>
<evidence type="ECO:0000313" key="1">
    <source>
        <dbReference type="EMBL" id="VGM95818.1"/>
    </source>
</evidence>
<protein>
    <submittedName>
        <fullName evidence="1">Uncharacterized protein</fullName>
    </submittedName>
</protein>
<dbReference type="InterPro" id="IPR049929">
    <property type="entry name" value="TenpN-like"/>
</dbReference>
<proteinExistence type="predicted"/>
<dbReference type="EMBL" id="CAAHDN010000013">
    <property type="protein sequence ID" value="VGM95818.1"/>
    <property type="molecule type" value="Genomic_DNA"/>
</dbReference>
<sequence>MLIKHLDLQIDLLSQRFFTEKAPLLNEILEKGNRPYCVLLVQVKGVNFALPLRTNLPQPDNDKICFKTVPNENGGFKGIDFTKAVIVDLHSDIMNKTIQLRDKQEFLHIQGNVKKITRHFKKFVERYITEMKNNPKAPSNDFRFCTLSNYHLELNI</sequence>
<dbReference type="NCBIfam" id="NF047358">
    <property type="entry name" value="TenpIN"/>
    <property type="match status" value="1"/>
</dbReference>
<gene>
    <name evidence="1" type="ORF">NCTC4101_01219</name>
</gene>
<accession>A0A486XF46</accession>
<dbReference type="AlphaFoldDB" id="A0A486XF46"/>